<organism evidence="2 3">
    <name type="scientific">Rhodovibrio sodomensis</name>
    <dbReference type="NCBI Taxonomy" id="1088"/>
    <lineage>
        <taxon>Bacteria</taxon>
        <taxon>Pseudomonadati</taxon>
        <taxon>Pseudomonadota</taxon>
        <taxon>Alphaproteobacteria</taxon>
        <taxon>Rhodospirillales</taxon>
        <taxon>Rhodovibrionaceae</taxon>
        <taxon>Rhodovibrio</taxon>
    </lineage>
</organism>
<dbReference type="EMBL" id="NRRL01000019">
    <property type="protein sequence ID" value="MBK1668220.1"/>
    <property type="molecule type" value="Genomic_DNA"/>
</dbReference>
<sequence length="105" mass="10980">MAQIISFPETRPTSPAPATPGASSGVAAEVHRLLPVSGTTRPGHGGAMPPLHELVARMRADSEQLTRSLGELQTAVRRLADADLPGQARALVDEAFGHPRAEAAR</sequence>
<feature type="region of interest" description="Disordered" evidence="1">
    <location>
        <begin position="1"/>
        <end position="26"/>
    </location>
</feature>
<name>A0ABS1DCT8_9PROT</name>
<dbReference type="RefSeq" id="WP_200340444.1">
    <property type="nucleotide sequence ID" value="NZ_NRRL01000019.1"/>
</dbReference>
<evidence type="ECO:0000313" key="3">
    <source>
        <dbReference type="Proteomes" id="UP001296873"/>
    </source>
</evidence>
<comment type="caution">
    <text evidence="2">The sequence shown here is derived from an EMBL/GenBank/DDBJ whole genome shotgun (WGS) entry which is preliminary data.</text>
</comment>
<gene>
    <name evidence="2" type="ORF">CKO28_09235</name>
</gene>
<evidence type="ECO:0000313" key="2">
    <source>
        <dbReference type="EMBL" id="MBK1668220.1"/>
    </source>
</evidence>
<keyword evidence="3" id="KW-1185">Reference proteome</keyword>
<dbReference type="Proteomes" id="UP001296873">
    <property type="component" value="Unassembled WGS sequence"/>
</dbReference>
<accession>A0ABS1DCT8</accession>
<protein>
    <submittedName>
        <fullName evidence="2">Uncharacterized protein</fullName>
    </submittedName>
</protein>
<evidence type="ECO:0000256" key="1">
    <source>
        <dbReference type="SAM" id="MobiDB-lite"/>
    </source>
</evidence>
<proteinExistence type="predicted"/>
<reference evidence="2 3" key="1">
    <citation type="journal article" date="2020" name="Microorganisms">
        <title>Osmotic Adaptation and Compatible Solute Biosynthesis of Phototrophic Bacteria as Revealed from Genome Analyses.</title>
        <authorList>
            <person name="Imhoff J.F."/>
            <person name="Rahn T."/>
            <person name="Kunzel S."/>
            <person name="Keller A."/>
            <person name="Neulinger S.C."/>
        </authorList>
    </citation>
    <scope>NUCLEOTIDE SEQUENCE [LARGE SCALE GENOMIC DNA]</scope>
    <source>
        <strain evidence="2 3">DSM 9895</strain>
    </source>
</reference>